<protein>
    <submittedName>
        <fullName evidence="2">Uncharacterized protein</fullName>
    </submittedName>
</protein>
<keyword evidence="1" id="KW-0472">Membrane</keyword>
<dbReference type="AlphaFoldDB" id="A0A5D4FYB0"/>
<evidence type="ECO:0000313" key="2">
    <source>
        <dbReference type="EMBL" id="TYR20943.1"/>
    </source>
</evidence>
<gene>
    <name evidence="2" type="ORF">FYJ87_08595</name>
</gene>
<dbReference type="Proteomes" id="UP000324726">
    <property type="component" value="Unassembled WGS sequence"/>
</dbReference>
<evidence type="ECO:0000256" key="1">
    <source>
        <dbReference type="SAM" id="Phobius"/>
    </source>
</evidence>
<dbReference type="EMBL" id="VSZI01000001">
    <property type="protein sequence ID" value="TYR20943.1"/>
    <property type="molecule type" value="Genomic_DNA"/>
</dbReference>
<proteinExistence type="predicted"/>
<dbReference type="RefSeq" id="WP_070760682.1">
    <property type="nucleotide sequence ID" value="NZ_VSZI01000001.1"/>
</dbReference>
<name>A0A5D4FYB0_9CORY</name>
<comment type="caution">
    <text evidence="2">The sequence shown here is derived from an EMBL/GenBank/DDBJ whole genome shotgun (WGS) entry which is preliminary data.</text>
</comment>
<sequence length="72" mass="8024">MKKLLALRLLSVASILVLLVMLFWAPPALNDMPQLQADVLMALILLFAVGSTTAMGFASYKEAKRKRNHPER</sequence>
<keyword evidence="1" id="KW-0812">Transmembrane</keyword>
<evidence type="ECO:0000313" key="3">
    <source>
        <dbReference type="Proteomes" id="UP000324726"/>
    </source>
</evidence>
<accession>A0A5D4FYB0</accession>
<organism evidence="2 3">
    <name type="scientific">Corynebacterium urealyticum</name>
    <dbReference type="NCBI Taxonomy" id="43771"/>
    <lineage>
        <taxon>Bacteria</taxon>
        <taxon>Bacillati</taxon>
        <taxon>Actinomycetota</taxon>
        <taxon>Actinomycetes</taxon>
        <taxon>Mycobacteriales</taxon>
        <taxon>Corynebacteriaceae</taxon>
        <taxon>Corynebacterium</taxon>
    </lineage>
</organism>
<feature type="transmembrane region" description="Helical" evidence="1">
    <location>
        <begin position="40"/>
        <end position="60"/>
    </location>
</feature>
<reference evidence="2 3" key="1">
    <citation type="submission" date="2019-08" db="EMBL/GenBank/DDBJ databases">
        <title>Draft genome of C. urealyticum strain VH4248.</title>
        <authorList>
            <person name="Navas J."/>
        </authorList>
    </citation>
    <scope>NUCLEOTIDE SEQUENCE [LARGE SCALE GENOMIC DNA]</scope>
    <source>
        <strain evidence="2 3">VH4248</strain>
    </source>
</reference>
<keyword evidence="1" id="KW-1133">Transmembrane helix</keyword>